<dbReference type="PROSITE" id="PS00524">
    <property type="entry name" value="SMB_1"/>
    <property type="match status" value="1"/>
</dbReference>
<feature type="chain" id="PRO_5012135260" description="SMB domain-containing protein" evidence="2">
    <location>
        <begin position="22"/>
        <end position="827"/>
    </location>
</feature>
<evidence type="ECO:0000313" key="4">
    <source>
        <dbReference type="EnsemblMetazoa" id="BGLB040047-PA"/>
    </source>
</evidence>
<dbReference type="Pfam" id="PF01033">
    <property type="entry name" value="Somatomedin_B"/>
    <property type="match status" value="1"/>
</dbReference>
<dbReference type="SMART" id="SM00201">
    <property type="entry name" value="SO"/>
    <property type="match status" value="1"/>
</dbReference>
<dbReference type="SUPFAM" id="SSF90188">
    <property type="entry name" value="Somatomedin B domain"/>
    <property type="match status" value="1"/>
</dbReference>
<evidence type="ECO:0000256" key="1">
    <source>
        <dbReference type="ARBA" id="ARBA00023157"/>
    </source>
</evidence>
<proteinExistence type="predicted"/>
<sequence>MTEASMIAVLCFALPFIHVKTDVQSGTCRYRCGSVVQSDCYCDDLCWLYKDCCPDFYQECRGVALYPQPVTLKNLFTYWKTSILIQSSQCTRTMNGDYWVVSKCSLNPEIQLKFKESLYNIKQMKTKDSFLNYVSSFTLQDVVKGCEKLLTFKYRQTGIFIHFLFSDFQMEKHFTFANVFCALCNGFILTPNDKNLKCLSEVSYDVSIMSFSTLAEYLTEIKCEFFQDSLIMRTCSLLNVESRISPEKKNTNDSLISVSNSVTQLSRQNLTLDALKNLFGSYIYQTNSSESTNTKVIDDSKNELYFSSKSLLKNTLNELKHIDINGNNKNVSRDKKSCNRNEAYCHWIGQCVNVFCPEGFVHYVGKCFKYIICNYSLTPSNRCFAWRETVKGKFIPISKLFRDPGFPKMYVKATFEFSDPLQSVMNLSLEDFILYPNDPKMNTIMTNETLSPNKVLTFLKLNLVSKSQMTHLKNVMHDFDKYISANSNLKTQNNVDDVAKITESITCFRCNNQRNYQRHSPSSSVDNQYLNDTHKLIGLRISCDHFLTKQTNLFEAELKTNDKCLYYVIKALAAENLMIAMIKIMRTIFQFFVNHTEDIVKKIFLTFSNNMFGVSKLVNLSTQTRDFKIVNGSYSNITCPEGRTLTFSQVDVPHVQDDVTLKIYLNPEELPIDNVWFELSMSVDIYEPVIETCILSLCVLPGDTSIFCPHSTFLKIPYSQVVFYKSLLLVSEDISQVEEFLRENKHTFQSPKNFLDLLKSSLSNVLVYSMTSFIKTNSGVVLCVDPSNIYKDDTRFILNHYQNSIDQICSSILLLKFGVLLQILRDT</sequence>
<protein>
    <recommendedName>
        <fullName evidence="3">SMB domain-containing protein</fullName>
    </recommendedName>
</protein>
<dbReference type="Gene3D" id="4.10.410.20">
    <property type="match status" value="1"/>
</dbReference>
<dbReference type="PROSITE" id="PS50958">
    <property type="entry name" value="SMB_2"/>
    <property type="match status" value="1"/>
</dbReference>
<gene>
    <name evidence="4" type="primary">106079739</name>
</gene>
<organism evidence="4 5">
    <name type="scientific">Biomphalaria glabrata</name>
    <name type="common">Bloodfluke planorb</name>
    <name type="synonym">Freshwater snail</name>
    <dbReference type="NCBI Taxonomy" id="6526"/>
    <lineage>
        <taxon>Eukaryota</taxon>
        <taxon>Metazoa</taxon>
        <taxon>Spiralia</taxon>
        <taxon>Lophotrochozoa</taxon>
        <taxon>Mollusca</taxon>
        <taxon>Gastropoda</taxon>
        <taxon>Heterobranchia</taxon>
        <taxon>Euthyneura</taxon>
        <taxon>Panpulmonata</taxon>
        <taxon>Hygrophila</taxon>
        <taxon>Lymnaeoidea</taxon>
        <taxon>Planorbidae</taxon>
        <taxon>Biomphalaria</taxon>
    </lineage>
</organism>
<evidence type="ECO:0000256" key="2">
    <source>
        <dbReference type="SAM" id="SignalP"/>
    </source>
</evidence>
<dbReference type="AlphaFoldDB" id="A0A2C9M9C2"/>
<dbReference type="KEGG" id="bgt:106079739"/>
<feature type="domain" description="SMB" evidence="3">
    <location>
        <begin position="24"/>
        <end position="64"/>
    </location>
</feature>
<name>A0A2C9M9C2_BIOGL</name>
<accession>A0A2C9M9C2</accession>
<reference evidence="4" key="1">
    <citation type="submission" date="2020-05" db="UniProtKB">
        <authorList>
            <consortium name="EnsemblMetazoa"/>
        </authorList>
    </citation>
    <scope>IDENTIFICATION</scope>
    <source>
        <strain evidence="4">BB02</strain>
    </source>
</reference>
<dbReference type="EnsemblMetazoa" id="BGLB040047-RA">
    <property type="protein sequence ID" value="BGLB040047-PA"/>
    <property type="gene ID" value="BGLB040047"/>
</dbReference>
<keyword evidence="2" id="KW-0732">Signal</keyword>
<dbReference type="VEuPathDB" id="VectorBase:BGLB040047"/>
<evidence type="ECO:0000259" key="3">
    <source>
        <dbReference type="PROSITE" id="PS50958"/>
    </source>
</evidence>
<dbReference type="InterPro" id="IPR001212">
    <property type="entry name" value="Somatomedin_B_dom"/>
</dbReference>
<keyword evidence="1" id="KW-1015">Disulfide bond</keyword>
<dbReference type="InterPro" id="IPR036024">
    <property type="entry name" value="Somatomedin_B-like_dom_sf"/>
</dbReference>
<dbReference type="Proteomes" id="UP000076420">
    <property type="component" value="Unassembled WGS sequence"/>
</dbReference>
<feature type="signal peptide" evidence="2">
    <location>
        <begin position="1"/>
        <end position="21"/>
    </location>
</feature>
<evidence type="ECO:0000313" key="5">
    <source>
        <dbReference type="Proteomes" id="UP000076420"/>
    </source>
</evidence>